<evidence type="ECO:0000313" key="2">
    <source>
        <dbReference type="EMBL" id="NXU81578.1"/>
    </source>
</evidence>
<organism evidence="2 3">
    <name type="scientific">Oreotrochilus melanogaster</name>
    <dbReference type="NCBI Taxonomy" id="689266"/>
    <lineage>
        <taxon>Eukaryota</taxon>
        <taxon>Metazoa</taxon>
        <taxon>Chordata</taxon>
        <taxon>Craniata</taxon>
        <taxon>Vertebrata</taxon>
        <taxon>Euteleostomi</taxon>
        <taxon>Archelosauria</taxon>
        <taxon>Archosauria</taxon>
        <taxon>Dinosauria</taxon>
        <taxon>Saurischia</taxon>
        <taxon>Theropoda</taxon>
        <taxon>Coelurosauria</taxon>
        <taxon>Aves</taxon>
        <taxon>Neognathae</taxon>
        <taxon>Neoaves</taxon>
        <taxon>Strisores</taxon>
        <taxon>Apodiformes</taxon>
        <taxon>Trochilidae</taxon>
        <taxon>Oreotrochilus</taxon>
    </lineage>
</organism>
<protein>
    <submittedName>
        <fullName evidence="2">UD11 glucuronosyltransferase</fullName>
    </submittedName>
</protein>
<proteinExistence type="predicted"/>
<accession>A0A7L3NXR8</accession>
<dbReference type="InterPro" id="IPR002213">
    <property type="entry name" value="UDP_glucos_trans"/>
</dbReference>
<comment type="caution">
    <text evidence="2">The sequence shown here is derived from an EMBL/GenBank/DDBJ whole genome shotgun (WGS) entry which is preliminary data.</text>
</comment>
<keyword evidence="3" id="KW-1185">Reference proteome</keyword>
<evidence type="ECO:0000256" key="1">
    <source>
        <dbReference type="ARBA" id="ARBA00022679"/>
    </source>
</evidence>
<dbReference type="AlphaFoldDB" id="A0A7L3NXR8"/>
<dbReference type="EMBL" id="VZUB01051646">
    <property type="protein sequence ID" value="NXU81578.1"/>
    <property type="molecule type" value="Genomic_DNA"/>
</dbReference>
<dbReference type="Proteomes" id="UP000579904">
    <property type="component" value="Unassembled WGS sequence"/>
</dbReference>
<sequence>SSAAASKLGVIPMEGSHWLSVKDVLAEVSKRGHEIVVLTLDNKILIDSLGMYELKTCPVPFKKEEMEELIR</sequence>
<reference evidence="2 3" key="1">
    <citation type="submission" date="2019-09" db="EMBL/GenBank/DDBJ databases">
        <title>Bird 10,000 Genomes (B10K) Project - Family phase.</title>
        <authorList>
            <person name="Zhang G."/>
        </authorList>
    </citation>
    <scope>NUCLEOTIDE SEQUENCE [LARGE SCALE GENOMIC DNA]</scope>
    <source>
        <strain evidence="2">OUT-0002</strain>
    </source>
</reference>
<feature type="non-terminal residue" evidence="2">
    <location>
        <position position="1"/>
    </location>
</feature>
<dbReference type="GO" id="GO:0008194">
    <property type="term" value="F:UDP-glycosyltransferase activity"/>
    <property type="evidence" value="ECO:0007669"/>
    <property type="project" value="InterPro"/>
</dbReference>
<gene>
    <name evidence="2" type="primary">Ugt1a1_2</name>
    <name evidence="2" type="ORF">OREMEL_R13557</name>
</gene>
<evidence type="ECO:0000313" key="3">
    <source>
        <dbReference type="Proteomes" id="UP000579904"/>
    </source>
</evidence>
<name>A0A7L3NXR8_9AVES</name>
<feature type="non-terminal residue" evidence="2">
    <location>
        <position position="71"/>
    </location>
</feature>
<dbReference type="OrthoDB" id="5835829at2759"/>
<keyword evidence="1 2" id="KW-0808">Transferase</keyword>
<dbReference type="Pfam" id="PF00201">
    <property type="entry name" value="UDPGT"/>
    <property type="match status" value="1"/>
</dbReference>